<dbReference type="Gene3D" id="1.20.1260.10">
    <property type="match status" value="1"/>
</dbReference>
<evidence type="ECO:0000256" key="2">
    <source>
        <dbReference type="SAM" id="SignalP"/>
    </source>
</evidence>
<feature type="compositionally biased region" description="Low complexity" evidence="1">
    <location>
        <begin position="227"/>
        <end position="245"/>
    </location>
</feature>
<dbReference type="InterPro" id="IPR009078">
    <property type="entry name" value="Ferritin-like_SF"/>
</dbReference>
<keyword evidence="5" id="KW-1185">Reference proteome</keyword>
<organism evidence="4 5">
    <name type="scientific">Hydrogenophaga crocea</name>
    <dbReference type="NCBI Taxonomy" id="2716225"/>
    <lineage>
        <taxon>Bacteria</taxon>
        <taxon>Pseudomonadati</taxon>
        <taxon>Pseudomonadota</taxon>
        <taxon>Betaproteobacteria</taxon>
        <taxon>Burkholderiales</taxon>
        <taxon>Comamonadaceae</taxon>
        <taxon>Hydrogenophaga</taxon>
    </lineage>
</organism>
<evidence type="ECO:0000313" key="5">
    <source>
        <dbReference type="Proteomes" id="UP000503162"/>
    </source>
</evidence>
<dbReference type="PANTHER" id="PTHR38593:SF1">
    <property type="entry name" value="BLR2558 PROTEIN"/>
    <property type="match status" value="1"/>
</dbReference>
<feature type="chain" id="PRO_5026342913" evidence="2">
    <location>
        <begin position="40"/>
        <end position="245"/>
    </location>
</feature>
<dbReference type="RefSeq" id="WP_166226182.1">
    <property type="nucleotide sequence ID" value="NZ_CP049989.1"/>
</dbReference>
<reference evidence="4 5" key="1">
    <citation type="submission" date="2020-03" db="EMBL/GenBank/DDBJ databases">
        <title>Hydrogenophaga sp. nov. isolated from cyanobacterial mat.</title>
        <authorList>
            <person name="Thorat V."/>
            <person name="Kirdat K."/>
            <person name="Tiwarekar B."/>
            <person name="Costa E.D."/>
            <person name="Yadav A."/>
        </authorList>
    </citation>
    <scope>NUCLEOTIDE SEQUENCE [LARGE SCALE GENOMIC DNA]</scope>
    <source>
        <strain evidence="4 5">BA0156</strain>
    </source>
</reference>
<feature type="region of interest" description="Disordered" evidence="1">
    <location>
        <begin position="201"/>
        <end position="245"/>
    </location>
</feature>
<feature type="domain" description="DUF4142" evidence="3">
    <location>
        <begin position="72"/>
        <end position="208"/>
    </location>
</feature>
<dbReference type="KEGG" id="hcz:G9Q37_06425"/>
<feature type="region of interest" description="Disordered" evidence="1">
    <location>
        <begin position="36"/>
        <end position="65"/>
    </location>
</feature>
<feature type="compositionally biased region" description="Low complexity" evidence="1">
    <location>
        <begin position="36"/>
        <end position="46"/>
    </location>
</feature>
<dbReference type="AlphaFoldDB" id="A0A6G8IFB3"/>
<protein>
    <submittedName>
        <fullName evidence="4">DUF4142 domain-containing protein</fullName>
    </submittedName>
</protein>
<name>A0A6G8IFB3_9BURK</name>
<feature type="signal peptide" evidence="2">
    <location>
        <begin position="1"/>
        <end position="39"/>
    </location>
</feature>
<evidence type="ECO:0000259" key="3">
    <source>
        <dbReference type="Pfam" id="PF13628"/>
    </source>
</evidence>
<gene>
    <name evidence="4" type="ORF">G9Q37_06425</name>
</gene>
<dbReference type="InterPro" id="IPR012347">
    <property type="entry name" value="Ferritin-like"/>
</dbReference>
<dbReference type="Pfam" id="PF13628">
    <property type="entry name" value="DUF4142"/>
    <property type="match status" value="1"/>
</dbReference>
<dbReference type="InterPro" id="IPR025419">
    <property type="entry name" value="DUF4142"/>
</dbReference>
<dbReference type="SUPFAM" id="SSF47240">
    <property type="entry name" value="Ferritin-like"/>
    <property type="match status" value="1"/>
</dbReference>
<dbReference type="Proteomes" id="UP000503162">
    <property type="component" value="Chromosome"/>
</dbReference>
<dbReference type="PANTHER" id="PTHR38593">
    <property type="entry name" value="BLR2558 PROTEIN"/>
    <property type="match status" value="1"/>
</dbReference>
<keyword evidence="2" id="KW-0732">Signal</keyword>
<proteinExistence type="predicted"/>
<sequence>MKTPRLLTRPTPSLRGPARSAVLCTALAAAAFGAAPALAQSTAPAASDPPAREKGQTAPPSTVPERKTLRHADEAFLKQAAEDGHTEVEGSRLALQKATDPQVKRYAQTMVDEHTRMAETLRTLARSKGVELPDRPSLLQRGKLKLLSTSEGDTFTRRYVDNIAVEAHEDTVKLFEKAAEGAGDAEVKAFAERSLPTLRKHLDMARGLKPTATGGTGPAHNDRSDRSPGTPATPSSPSSPSRDSR</sequence>
<dbReference type="EMBL" id="CP049989">
    <property type="protein sequence ID" value="QIM51801.1"/>
    <property type="molecule type" value="Genomic_DNA"/>
</dbReference>
<evidence type="ECO:0000256" key="1">
    <source>
        <dbReference type="SAM" id="MobiDB-lite"/>
    </source>
</evidence>
<accession>A0A6G8IFB3</accession>
<evidence type="ECO:0000313" key="4">
    <source>
        <dbReference type="EMBL" id="QIM51801.1"/>
    </source>
</evidence>